<dbReference type="InParanoid" id="A0A067P5S6"/>
<dbReference type="Proteomes" id="UP000027265">
    <property type="component" value="Unassembled WGS sequence"/>
</dbReference>
<dbReference type="HOGENOM" id="CLU_021164_3_2_1"/>
<dbReference type="EMBL" id="KL197763">
    <property type="protein sequence ID" value="KDQ50263.1"/>
    <property type="molecule type" value="Genomic_DNA"/>
</dbReference>
<dbReference type="AlphaFoldDB" id="A0A067P5S6"/>
<sequence length="495" mass="55846">MAARAVLLDPDLILRIFESCTDGSTLNADRKALANSAVCCRAWSYPSIKVLWRYMYSPIPLFEILPSFKLMEETYVMDRHPSEAEWSRLREYGRCIRSLSIFGPYSLDPASLLTLIQLTSDDAPTPFLQTLVWAYPNPGALIFLSPSLRHVTLHTNHSDDSRNLRLAAGSTEHGEMVQLISHLPSLTPSITKLQVHGVVPGITEYIRPLTNLRTLGIMGVEYEEVTRLLRSLPYLKHMETAFDGPSPDADAPRVGLASLETLFMRGHITRIIDVFEFWSMPILKQITIHVACRILVDDIYDCLTRLPSSITSISMIIIVPFTQAESPLVNIVSLLEPLRRLKGLEYLVFILANRERNPNFTLLDADAGLIGSSWPTLRHLCFDIRPQAYETSFTFLVHLARHCPLLQRLDIAVDASNLPKHYEITVSNHCLTTLVVLPGGRMSDDLQGTASVLNRLFPELNGLVISPTFERDDEGRGKWSEVDEYLRDFYAATKR</sequence>
<dbReference type="Gene3D" id="3.80.10.10">
    <property type="entry name" value="Ribonuclease Inhibitor"/>
    <property type="match status" value="1"/>
</dbReference>
<dbReference type="SUPFAM" id="SSF52047">
    <property type="entry name" value="RNI-like"/>
    <property type="match status" value="1"/>
</dbReference>
<dbReference type="InterPro" id="IPR032675">
    <property type="entry name" value="LRR_dom_sf"/>
</dbReference>
<organism evidence="1 2">
    <name type="scientific">Jaapia argillacea MUCL 33604</name>
    <dbReference type="NCBI Taxonomy" id="933084"/>
    <lineage>
        <taxon>Eukaryota</taxon>
        <taxon>Fungi</taxon>
        <taxon>Dikarya</taxon>
        <taxon>Basidiomycota</taxon>
        <taxon>Agaricomycotina</taxon>
        <taxon>Agaricomycetes</taxon>
        <taxon>Agaricomycetidae</taxon>
        <taxon>Jaapiales</taxon>
        <taxon>Jaapiaceae</taxon>
        <taxon>Jaapia</taxon>
    </lineage>
</organism>
<evidence type="ECO:0000313" key="2">
    <source>
        <dbReference type="Proteomes" id="UP000027265"/>
    </source>
</evidence>
<accession>A0A067P5S6</accession>
<gene>
    <name evidence="1" type="ORF">JAAARDRAFT_211848</name>
</gene>
<name>A0A067P5S6_9AGAM</name>
<proteinExistence type="predicted"/>
<reference evidence="2" key="1">
    <citation type="journal article" date="2014" name="Proc. Natl. Acad. Sci. U.S.A.">
        <title>Extensive sampling of basidiomycete genomes demonstrates inadequacy of the white-rot/brown-rot paradigm for wood decay fungi.</title>
        <authorList>
            <person name="Riley R."/>
            <person name="Salamov A.A."/>
            <person name="Brown D.W."/>
            <person name="Nagy L.G."/>
            <person name="Floudas D."/>
            <person name="Held B.W."/>
            <person name="Levasseur A."/>
            <person name="Lombard V."/>
            <person name="Morin E."/>
            <person name="Otillar R."/>
            <person name="Lindquist E.A."/>
            <person name="Sun H."/>
            <person name="LaButti K.M."/>
            <person name="Schmutz J."/>
            <person name="Jabbour D."/>
            <person name="Luo H."/>
            <person name="Baker S.E."/>
            <person name="Pisabarro A.G."/>
            <person name="Walton J.D."/>
            <person name="Blanchette R.A."/>
            <person name="Henrissat B."/>
            <person name="Martin F."/>
            <person name="Cullen D."/>
            <person name="Hibbett D.S."/>
            <person name="Grigoriev I.V."/>
        </authorList>
    </citation>
    <scope>NUCLEOTIDE SEQUENCE [LARGE SCALE GENOMIC DNA]</scope>
    <source>
        <strain evidence="2">MUCL 33604</strain>
    </source>
</reference>
<evidence type="ECO:0008006" key="3">
    <source>
        <dbReference type="Google" id="ProtNLM"/>
    </source>
</evidence>
<dbReference type="OrthoDB" id="2750141at2759"/>
<evidence type="ECO:0000313" key="1">
    <source>
        <dbReference type="EMBL" id="KDQ50263.1"/>
    </source>
</evidence>
<keyword evidence="2" id="KW-1185">Reference proteome</keyword>
<protein>
    <recommendedName>
        <fullName evidence="3">F-box domain-containing protein</fullName>
    </recommendedName>
</protein>